<dbReference type="PROSITE" id="PS50977">
    <property type="entry name" value="HTH_TETR_2"/>
    <property type="match status" value="1"/>
</dbReference>
<dbReference type="AlphaFoldDB" id="A0A224VA09"/>
<reference evidence="4 6" key="1">
    <citation type="journal article" date="2017" name="Biosci Microbiota Food Health">
        <title>Genomic characterization reconfirms the taxonomic status of Lactobacillus parakefiri.</title>
        <authorList>
            <person name="Tanizawa Y."/>
            <person name="Kobayashi H."/>
            <person name="Kaminuma E."/>
            <person name="Sakamoto M."/>
            <person name="Ohkuma M."/>
            <person name="Nakamura Y."/>
            <person name="Arita M."/>
            <person name="Tohno M."/>
        </authorList>
    </citation>
    <scope>NUCLEOTIDE SEQUENCE [LARGE SCALE GENOMIC DNA]</scope>
    <source>
        <strain evidence="4 6">JCM 8573</strain>
    </source>
</reference>
<evidence type="ECO:0000256" key="2">
    <source>
        <dbReference type="PROSITE-ProRule" id="PRU00335"/>
    </source>
</evidence>
<reference evidence="5" key="3">
    <citation type="submission" date="2019-02" db="EMBL/GenBank/DDBJ databases">
        <authorList>
            <person name="Buron G."/>
            <person name="Chaylann A."/>
            <person name="Dolejs I."/>
            <person name="Forster J."/>
            <person name="Miks M.H."/>
        </authorList>
    </citation>
    <scope>NUCLEOTIDE SEQUENCE</scope>
    <source>
        <strain evidence="5">DSM 10551</strain>
    </source>
</reference>
<reference evidence="5 7" key="2">
    <citation type="journal article" date="2019" name="Appl. Microbiol. Biotechnol.">
        <title>Uncovering carbohydrate metabolism through a genotype-phenotype association study of 56 lactic acid bacteria genomes.</title>
        <authorList>
            <person name="Buron-Moles G."/>
            <person name="Chailyan A."/>
            <person name="Dolejs I."/>
            <person name="Forster J."/>
            <person name="Miks M.H."/>
        </authorList>
    </citation>
    <scope>NUCLEOTIDE SEQUENCE [LARGE SCALE GENOMIC DNA]</scope>
    <source>
        <strain evidence="5 7">DSM 10551</strain>
    </source>
</reference>
<gene>
    <name evidence="4" type="primary">tetR_8</name>
    <name evidence="5" type="ORF">C5L28_001080</name>
    <name evidence="4" type="ORF">LPKJCM_00798</name>
</gene>
<dbReference type="OrthoDB" id="9810250at2"/>
<dbReference type="EMBL" id="PUFL01000094">
    <property type="protein sequence ID" value="TDG87858.1"/>
    <property type="molecule type" value="Genomic_DNA"/>
</dbReference>
<dbReference type="RefSeq" id="WP_057962414.1">
    <property type="nucleotide sequence ID" value="NZ_BAAAXO010000037.1"/>
</dbReference>
<dbReference type="InterPro" id="IPR050624">
    <property type="entry name" value="HTH-type_Tx_Regulator"/>
</dbReference>
<organism evidence="4 6">
    <name type="scientific">Lentilactobacillus parakefiri</name>
    <dbReference type="NCBI Taxonomy" id="152332"/>
    <lineage>
        <taxon>Bacteria</taxon>
        <taxon>Bacillati</taxon>
        <taxon>Bacillota</taxon>
        <taxon>Bacilli</taxon>
        <taxon>Lactobacillales</taxon>
        <taxon>Lactobacillaceae</taxon>
        <taxon>Lentilactobacillus</taxon>
    </lineage>
</organism>
<sequence>MKSYTEIRMCESLSQLIEKKSFNDITVKDIVKASQVNRQTFYYHFEDKYDCLRAYLDNQSQEIIGDVTTENWSECYLHIFRYIDMHPTFFYHIDESSASSLFNDFVLEAIVIILKKLILSLKGNCSDYIFDKKPNIQVLKYGMQGIVLSWFRGGMRENPEFLVKDIAEIDRETLMHMLGGTKSENVSSHKPQSV</sequence>
<dbReference type="Pfam" id="PF00440">
    <property type="entry name" value="TetR_N"/>
    <property type="match status" value="1"/>
</dbReference>
<dbReference type="Gene3D" id="1.10.357.10">
    <property type="entry name" value="Tetracycline Repressor, domain 2"/>
    <property type="match status" value="1"/>
</dbReference>
<evidence type="ECO:0000259" key="3">
    <source>
        <dbReference type="PROSITE" id="PS50977"/>
    </source>
</evidence>
<protein>
    <submittedName>
        <fullName evidence="4">TetR family transcriptional regulator</fullName>
    </submittedName>
</protein>
<evidence type="ECO:0000256" key="1">
    <source>
        <dbReference type="ARBA" id="ARBA00023125"/>
    </source>
</evidence>
<name>A0A224VA09_9LACO</name>
<dbReference type="Proteomes" id="UP000214739">
    <property type="component" value="Unassembled WGS sequence"/>
</dbReference>
<evidence type="ECO:0000313" key="4">
    <source>
        <dbReference type="EMBL" id="GAW71695.1"/>
    </source>
</evidence>
<dbReference type="InterPro" id="IPR001647">
    <property type="entry name" value="HTH_TetR"/>
</dbReference>
<dbReference type="InterPro" id="IPR039532">
    <property type="entry name" value="TetR_C_Firmicutes"/>
</dbReference>
<keyword evidence="1 2" id="KW-0238">DNA-binding</keyword>
<dbReference type="PANTHER" id="PTHR43479:SF7">
    <property type="entry name" value="TETR-FAMILY TRANSCRIPTIONAL REGULATOR"/>
    <property type="match status" value="1"/>
</dbReference>
<proteinExistence type="predicted"/>
<dbReference type="SUPFAM" id="SSF46689">
    <property type="entry name" value="Homeodomain-like"/>
    <property type="match status" value="1"/>
</dbReference>
<feature type="domain" description="HTH tetR-type" evidence="3">
    <location>
        <begin position="3"/>
        <end position="63"/>
    </location>
</feature>
<evidence type="ECO:0000313" key="6">
    <source>
        <dbReference type="Proteomes" id="UP000214739"/>
    </source>
</evidence>
<feature type="DNA-binding region" description="H-T-H motif" evidence="2">
    <location>
        <begin position="26"/>
        <end position="45"/>
    </location>
</feature>
<dbReference type="InterPro" id="IPR009057">
    <property type="entry name" value="Homeodomain-like_sf"/>
</dbReference>
<evidence type="ECO:0000313" key="7">
    <source>
        <dbReference type="Proteomes" id="UP000294668"/>
    </source>
</evidence>
<dbReference type="GO" id="GO:0003677">
    <property type="term" value="F:DNA binding"/>
    <property type="evidence" value="ECO:0007669"/>
    <property type="project" value="UniProtKB-UniRule"/>
</dbReference>
<comment type="caution">
    <text evidence="4">The sequence shown here is derived from an EMBL/GenBank/DDBJ whole genome shotgun (WGS) entry which is preliminary data.</text>
</comment>
<dbReference type="Proteomes" id="UP000294668">
    <property type="component" value="Unassembled WGS sequence"/>
</dbReference>
<dbReference type="PANTHER" id="PTHR43479">
    <property type="entry name" value="ACREF/ENVCD OPERON REPRESSOR-RELATED"/>
    <property type="match status" value="1"/>
</dbReference>
<dbReference type="Pfam" id="PF14278">
    <property type="entry name" value="TetR_C_8"/>
    <property type="match status" value="1"/>
</dbReference>
<accession>A0A224VA09</accession>
<keyword evidence="7" id="KW-1185">Reference proteome</keyword>
<evidence type="ECO:0000313" key="5">
    <source>
        <dbReference type="EMBL" id="TDG87858.1"/>
    </source>
</evidence>
<dbReference type="EMBL" id="BDGB01000042">
    <property type="protein sequence ID" value="GAW71695.1"/>
    <property type="molecule type" value="Genomic_DNA"/>
</dbReference>